<comment type="caution">
    <text evidence="5">The sequence shown here is derived from an EMBL/GenBank/DDBJ whole genome shotgun (WGS) entry which is preliminary data.</text>
</comment>
<name>A0ABP9XUX7_9FUNG</name>
<dbReference type="Gene3D" id="3.40.50.12780">
    <property type="entry name" value="N-terminal domain of ligase-like"/>
    <property type="match status" value="1"/>
</dbReference>
<dbReference type="Gene3D" id="3.30.300.30">
    <property type="match status" value="1"/>
</dbReference>
<evidence type="ECO:0000313" key="6">
    <source>
        <dbReference type="Proteomes" id="UP001476247"/>
    </source>
</evidence>
<dbReference type="EMBL" id="BAABUJ010000010">
    <property type="protein sequence ID" value="GAA5798600.1"/>
    <property type="molecule type" value="Genomic_DNA"/>
</dbReference>
<keyword evidence="6" id="KW-1185">Reference proteome</keyword>
<dbReference type="SUPFAM" id="SSF56801">
    <property type="entry name" value="Acetyl-CoA synthetase-like"/>
    <property type="match status" value="1"/>
</dbReference>
<protein>
    <recommendedName>
        <fullName evidence="7">4-coumarate--CoA ligase</fullName>
    </recommendedName>
</protein>
<dbReference type="Pfam" id="PF13193">
    <property type="entry name" value="AMP-binding_C"/>
    <property type="match status" value="1"/>
</dbReference>
<sequence length="541" mass="60049">MSNFEHVNLSDYVLSNRSSFPSSNIVYSESSSNESLTFEQLCVLIRQINAGLQYKVGLKKGDCVCISSPNNIYVPSIALGIMASGGHITPVNPLFTVQELKKQLVMSKTKYVIAHPYNLDTVLEAAKLSKIPIENVWSIFDDPKKRVKSWKEILLQDGKEAGSVSFSFEESKSMPAYICFSSGTTGAPKGVVLSHHNLISAGIGANKVVSSNPSVNVYQKILGIIPLFHVFGILSFLLTSVYQGWEVVMLASYDLENVCQIIEKHKINSYRGVPPMLLHLLNNPSIVDKYDLSSLKLILVGAAPVPLALDRKIKEKFNIQVTQGYGMTETSAVMTMQTIENYVPGSVGRMLEGVMSKVVDEDGKELKNGEAGEICIKSSIVMHKYLDNPLATSEMIDIDGFLHTGDIGYVDDLGNWYVVDRTKELIKFNAYQIAPAELEAILLECPLVADAAVIGIYDEKRETEVPRAYISLNSQNKQVFRKGLETITQEIHDFVNQNVIHYKRLRGGIAFIETIPKSVSGKILRKNLRDLFKSEKNKSKL</sequence>
<gene>
    <name evidence="5" type="ORF">HPULCUR_004005</name>
</gene>
<dbReference type="Pfam" id="PF00501">
    <property type="entry name" value="AMP-binding"/>
    <property type="match status" value="1"/>
</dbReference>
<dbReference type="CDD" id="cd05911">
    <property type="entry name" value="Firefly_Luc_like"/>
    <property type="match status" value="1"/>
</dbReference>
<evidence type="ECO:0000259" key="3">
    <source>
        <dbReference type="Pfam" id="PF00501"/>
    </source>
</evidence>
<dbReference type="PANTHER" id="PTHR24096:SF149">
    <property type="entry name" value="AMP-BINDING DOMAIN-CONTAINING PROTEIN-RELATED"/>
    <property type="match status" value="1"/>
</dbReference>
<dbReference type="PROSITE" id="PS00455">
    <property type="entry name" value="AMP_BINDING"/>
    <property type="match status" value="1"/>
</dbReference>
<reference evidence="5 6" key="1">
    <citation type="submission" date="2024-04" db="EMBL/GenBank/DDBJ databases">
        <title>genome sequences of Mucor flavus KT1a and Helicostylum pulchrum KT1b strains isolation_sourced from the surface of a dry-aged beef.</title>
        <authorList>
            <person name="Toyotome T."/>
            <person name="Hosono M."/>
            <person name="Torimaru M."/>
            <person name="Fukuda K."/>
            <person name="Mikami N."/>
        </authorList>
    </citation>
    <scope>NUCLEOTIDE SEQUENCE [LARGE SCALE GENOMIC DNA]</scope>
    <source>
        <strain evidence="5 6">KT1b</strain>
    </source>
</reference>
<dbReference type="InterPro" id="IPR000873">
    <property type="entry name" value="AMP-dep_synth/lig_dom"/>
</dbReference>
<evidence type="ECO:0000313" key="5">
    <source>
        <dbReference type="EMBL" id="GAA5798600.1"/>
    </source>
</evidence>
<dbReference type="InterPro" id="IPR020845">
    <property type="entry name" value="AMP-binding_CS"/>
</dbReference>
<keyword evidence="2" id="KW-0436">Ligase</keyword>
<organism evidence="5 6">
    <name type="scientific">Helicostylum pulchrum</name>
    <dbReference type="NCBI Taxonomy" id="562976"/>
    <lineage>
        <taxon>Eukaryota</taxon>
        <taxon>Fungi</taxon>
        <taxon>Fungi incertae sedis</taxon>
        <taxon>Mucoromycota</taxon>
        <taxon>Mucoromycotina</taxon>
        <taxon>Mucoromycetes</taxon>
        <taxon>Mucorales</taxon>
        <taxon>Mucorineae</taxon>
        <taxon>Mucoraceae</taxon>
        <taxon>Helicostylum</taxon>
    </lineage>
</organism>
<feature type="domain" description="AMP-dependent synthetase/ligase" evidence="3">
    <location>
        <begin position="28"/>
        <end position="386"/>
    </location>
</feature>
<dbReference type="InterPro" id="IPR045851">
    <property type="entry name" value="AMP-bd_C_sf"/>
</dbReference>
<feature type="domain" description="AMP-binding enzyme C-terminal" evidence="4">
    <location>
        <begin position="437"/>
        <end position="522"/>
    </location>
</feature>
<dbReference type="Proteomes" id="UP001476247">
    <property type="component" value="Unassembled WGS sequence"/>
</dbReference>
<dbReference type="InterPro" id="IPR042099">
    <property type="entry name" value="ANL_N_sf"/>
</dbReference>
<dbReference type="InterPro" id="IPR025110">
    <property type="entry name" value="AMP-bd_C"/>
</dbReference>
<evidence type="ECO:0000259" key="4">
    <source>
        <dbReference type="Pfam" id="PF13193"/>
    </source>
</evidence>
<accession>A0ABP9XUX7</accession>
<evidence type="ECO:0008006" key="7">
    <source>
        <dbReference type="Google" id="ProtNLM"/>
    </source>
</evidence>
<evidence type="ECO:0000256" key="2">
    <source>
        <dbReference type="ARBA" id="ARBA00022598"/>
    </source>
</evidence>
<proteinExistence type="inferred from homology"/>
<dbReference type="PANTHER" id="PTHR24096">
    <property type="entry name" value="LONG-CHAIN-FATTY-ACID--COA LIGASE"/>
    <property type="match status" value="1"/>
</dbReference>
<evidence type="ECO:0000256" key="1">
    <source>
        <dbReference type="ARBA" id="ARBA00006432"/>
    </source>
</evidence>
<comment type="similarity">
    <text evidence="1">Belongs to the ATP-dependent AMP-binding enzyme family.</text>
</comment>